<keyword evidence="2" id="KW-0560">Oxidoreductase</keyword>
<dbReference type="PANTHER" id="PTHR43477:SF1">
    <property type="entry name" value="DIHYDROANTICAPSIN 7-DEHYDROGENASE"/>
    <property type="match status" value="1"/>
</dbReference>
<dbReference type="RefSeq" id="WP_126521171.1">
    <property type="nucleotide sequence ID" value="NZ_RXNU01000008.1"/>
</dbReference>
<gene>
    <name evidence="3" type="ORF">EKG38_15660</name>
</gene>
<evidence type="ECO:0000313" key="4">
    <source>
        <dbReference type="Proteomes" id="UP000267448"/>
    </source>
</evidence>
<evidence type="ECO:0000313" key="3">
    <source>
        <dbReference type="EMBL" id="RTR38000.1"/>
    </source>
</evidence>
<dbReference type="InterPro" id="IPR002347">
    <property type="entry name" value="SDR_fam"/>
</dbReference>
<dbReference type="Gene3D" id="3.40.50.720">
    <property type="entry name" value="NAD(P)-binding Rossmann-like Domain"/>
    <property type="match status" value="1"/>
</dbReference>
<dbReference type="OrthoDB" id="9787486at2"/>
<comment type="caution">
    <text evidence="3">The sequence shown here is derived from an EMBL/GenBank/DDBJ whole genome shotgun (WGS) entry which is preliminary data.</text>
</comment>
<dbReference type="AlphaFoldDB" id="A0A3S0J4W0"/>
<protein>
    <submittedName>
        <fullName evidence="3">Short chain dehydrogenase</fullName>
    </submittedName>
</protein>
<sequence length="203" mass="21822">MKVLVFGASGKIGRQVVKQLTTKHEVISVGSRSGDHIADYSDEAAVQSVFEKVTNLDAIVVAVGGDSIFKPLNEIGDNEFRHGAERKLVAQFRLVRYAEKYLNEGGSITLTSGFLSHYPNPYSMATGPFNAAIDTFVQQSAPWLKPGLRLNVVSPAPVVEAERVAKGLVSAEQVAAYYVDSIEGQASGKVFRAWGGLPLPAND</sequence>
<accession>A0A3S0J4W0</accession>
<dbReference type="InterPro" id="IPR051122">
    <property type="entry name" value="SDR_DHRS6-like"/>
</dbReference>
<dbReference type="InterPro" id="IPR036291">
    <property type="entry name" value="NAD(P)-bd_dom_sf"/>
</dbReference>
<dbReference type="EMBL" id="RXNU01000008">
    <property type="protein sequence ID" value="RTR38000.1"/>
    <property type="molecule type" value="Genomic_DNA"/>
</dbReference>
<dbReference type="PANTHER" id="PTHR43477">
    <property type="entry name" value="DIHYDROANTICAPSIN 7-DEHYDROGENASE"/>
    <property type="match status" value="1"/>
</dbReference>
<keyword evidence="4" id="KW-1185">Reference proteome</keyword>
<dbReference type="CDD" id="cd11731">
    <property type="entry name" value="Lin1944_like_SDR_c"/>
    <property type="match status" value="1"/>
</dbReference>
<name>A0A3S0J4W0_9GAMM</name>
<organism evidence="3 4">
    <name type="scientific">Shewanella canadensis</name>
    <dbReference type="NCBI Taxonomy" id="271096"/>
    <lineage>
        <taxon>Bacteria</taxon>
        <taxon>Pseudomonadati</taxon>
        <taxon>Pseudomonadota</taxon>
        <taxon>Gammaproteobacteria</taxon>
        <taxon>Alteromonadales</taxon>
        <taxon>Shewanellaceae</taxon>
        <taxon>Shewanella</taxon>
    </lineage>
</organism>
<dbReference type="GO" id="GO:0016491">
    <property type="term" value="F:oxidoreductase activity"/>
    <property type="evidence" value="ECO:0007669"/>
    <property type="project" value="UniProtKB-KW"/>
</dbReference>
<proteinExistence type="inferred from homology"/>
<reference evidence="3 4" key="1">
    <citation type="submission" date="2018-12" db="EMBL/GenBank/DDBJ databases">
        <authorList>
            <person name="Yu L."/>
        </authorList>
    </citation>
    <scope>NUCLEOTIDE SEQUENCE [LARGE SCALE GENOMIC DNA]</scope>
    <source>
        <strain evidence="3 4">HAW-EB2</strain>
    </source>
</reference>
<dbReference type="Proteomes" id="UP000267448">
    <property type="component" value="Unassembled WGS sequence"/>
</dbReference>
<evidence type="ECO:0000256" key="1">
    <source>
        <dbReference type="ARBA" id="ARBA00006484"/>
    </source>
</evidence>
<dbReference type="Pfam" id="PF13561">
    <property type="entry name" value="adh_short_C2"/>
    <property type="match status" value="1"/>
</dbReference>
<comment type="similarity">
    <text evidence="1">Belongs to the short-chain dehydrogenases/reductases (SDR) family.</text>
</comment>
<dbReference type="SUPFAM" id="SSF51735">
    <property type="entry name" value="NAD(P)-binding Rossmann-fold domains"/>
    <property type="match status" value="1"/>
</dbReference>
<evidence type="ECO:0000256" key="2">
    <source>
        <dbReference type="ARBA" id="ARBA00023002"/>
    </source>
</evidence>
<dbReference type="NCBIfam" id="NF005754">
    <property type="entry name" value="PRK07578.1"/>
    <property type="match status" value="1"/>
</dbReference>